<reference evidence="2 3" key="1">
    <citation type="submission" date="2012-08" db="EMBL/GenBank/DDBJ databases">
        <authorList>
            <person name="Doggett N."/>
            <person name="Teshima H."/>
            <person name="Bruce D."/>
            <person name="Detter J.C."/>
            <person name="Johnson S.L."/>
            <person name="Han C."/>
        </authorList>
    </citation>
    <scope>NUCLEOTIDE SEQUENCE [LARGE SCALE GENOMIC DNA]</scope>
    <source>
        <strain evidence="2 3">HD-771</strain>
    </source>
</reference>
<dbReference type="GO" id="GO:0009847">
    <property type="term" value="P:spore germination"/>
    <property type="evidence" value="ECO:0007669"/>
    <property type="project" value="InterPro"/>
</dbReference>
<dbReference type="Proteomes" id="UP000005259">
    <property type="component" value="Chromosome"/>
</dbReference>
<dbReference type="AlphaFoldDB" id="A0A9W3JAM1"/>
<evidence type="ECO:0000259" key="1">
    <source>
        <dbReference type="Pfam" id="PF05504"/>
    </source>
</evidence>
<dbReference type="Pfam" id="PF05504">
    <property type="entry name" value="Spore_GerAC"/>
    <property type="match status" value="1"/>
</dbReference>
<dbReference type="NCBIfam" id="TIGR02887">
    <property type="entry name" value="spore_ger_x_C"/>
    <property type="match status" value="1"/>
</dbReference>
<organism evidence="2 3">
    <name type="scientific">Bacillus thuringiensis HD-771</name>
    <dbReference type="NCBI Taxonomy" id="1218175"/>
    <lineage>
        <taxon>Bacteria</taxon>
        <taxon>Bacillati</taxon>
        <taxon>Bacillota</taxon>
        <taxon>Bacilli</taxon>
        <taxon>Bacillales</taxon>
        <taxon>Bacillaceae</taxon>
        <taxon>Bacillus</taxon>
        <taxon>Bacillus cereus group</taxon>
    </lineage>
</organism>
<evidence type="ECO:0000313" key="3">
    <source>
        <dbReference type="Proteomes" id="UP000005259"/>
    </source>
</evidence>
<name>A0A9W3JAM1_BACTU</name>
<dbReference type="PANTHER" id="PTHR35789:SF1">
    <property type="entry name" value="SPORE GERMINATION PROTEIN B3"/>
    <property type="match status" value="1"/>
</dbReference>
<accession>A0A9W3JAM1</accession>
<feature type="domain" description="Spore germination GerAC-like C-terminal" evidence="1">
    <location>
        <begin position="46"/>
        <end position="214"/>
    </location>
</feature>
<sequence>MLAEHPPKNAQMIEAARIGEVQGKMIANRSFALPLLGLTKQGVQMEGAALVRGKDNKCVGILSGEQTLGMNYIIGKKIGGFFTVRKKNQLITYEIHKLRRKIQVSTENATKPKFDIHLSTEGILAELHFNEPKQVMSENLLKKEISKEMTKRIEKSIQLVQKKYKVDVLELGEVYKRHNYKEWKKISKNWDQGQNYFSNAEINVHVDPTIEHSGSALPKKVK</sequence>
<dbReference type="GO" id="GO:0016020">
    <property type="term" value="C:membrane"/>
    <property type="evidence" value="ECO:0007669"/>
    <property type="project" value="InterPro"/>
</dbReference>
<dbReference type="Gene3D" id="3.30.300.210">
    <property type="entry name" value="Nutrient germinant receptor protein C, domain 3"/>
    <property type="match status" value="1"/>
</dbReference>
<dbReference type="InterPro" id="IPR038501">
    <property type="entry name" value="Spore_GerAC_C_sf"/>
</dbReference>
<dbReference type="KEGG" id="bti:BTG_17585"/>
<gene>
    <name evidence="2" type="ORF">BTG_17585</name>
</gene>
<proteinExistence type="predicted"/>
<protein>
    <submittedName>
        <fullName evidence="2">Spore germination protein</fullName>
    </submittedName>
</protein>
<dbReference type="InterPro" id="IPR046953">
    <property type="entry name" value="Spore_GerAC-like_C"/>
</dbReference>
<dbReference type="EMBL" id="CP003752">
    <property type="protein sequence ID" value="AFQ16952.1"/>
    <property type="molecule type" value="Genomic_DNA"/>
</dbReference>
<evidence type="ECO:0000313" key="2">
    <source>
        <dbReference type="EMBL" id="AFQ16952.1"/>
    </source>
</evidence>
<dbReference type="InterPro" id="IPR008844">
    <property type="entry name" value="Spore_GerAC-like"/>
</dbReference>
<dbReference type="PANTHER" id="PTHR35789">
    <property type="entry name" value="SPORE GERMINATION PROTEIN B3"/>
    <property type="match status" value="1"/>
</dbReference>